<dbReference type="InterPro" id="IPR002073">
    <property type="entry name" value="PDEase_catalytic_dom"/>
</dbReference>
<dbReference type="EC" id="3.1.4.-" evidence="6"/>
<feature type="transmembrane region" description="Helical" evidence="8">
    <location>
        <begin position="964"/>
        <end position="983"/>
    </location>
</feature>
<feature type="compositionally biased region" description="Acidic residues" evidence="7">
    <location>
        <begin position="787"/>
        <end position="799"/>
    </location>
</feature>
<feature type="transmembrane region" description="Helical" evidence="8">
    <location>
        <begin position="716"/>
        <end position="733"/>
    </location>
</feature>
<evidence type="ECO:0000259" key="9">
    <source>
        <dbReference type="PROSITE" id="PS51845"/>
    </source>
</evidence>
<feature type="binding site" evidence="5">
    <location>
        <position position="1323"/>
    </location>
    <ligand>
        <name>Zn(2+)</name>
        <dbReference type="ChEBI" id="CHEBI:29105"/>
        <label>1</label>
    </ligand>
</feature>
<dbReference type="InterPro" id="IPR003607">
    <property type="entry name" value="HD/PDEase_dom"/>
</dbReference>
<feature type="transmembrane region" description="Helical" evidence="8">
    <location>
        <begin position="35"/>
        <end position="59"/>
    </location>
</feature>
<evidence type="ECO:0000256" key="1">
    <source>
        <dbReference type="ARBA" id="ARBA00022723"/>
    </source>
</evidence>
<feature type="binding site" evidence="4">
    <location>
        <position position="1464"/>
    </location>
    <ligand>
        <name>AMP</name>
        <dbReference type="ChEBI" id="CHEBI:456215"/>
    </ligand>
</feature>
<name>A0A812IKZ6_9DINO</name>
<evidence type="ECO:0000313" key="10">
    <source>
        <dbReference type="EMBL" id="CAE7036136.1"/>
    </source>
</evidence>
<feature type="transmembrane region" description="Helical" evidence="8">
    <location>
        <begin position="687"/>
        <end position="710"/>
    </location>
</feature>
<feature type="transmembrane region" description="Helical" evidence="8">
    <location>
        <begin position="901"/>
        <end position="920"/>
    </location>
</feature>
<feature type="binding site" evidence="4">
    <location>
        <position position="1324"/>
    </location>
    <ligand>
        <name>AMP</name>
        <dbReference type="ChEBI" id="CHEBI:456215"/>
    </ligand>
</feature>
<keyword evidence="8" id="KW-0472">Membrane</keyword>
<feature type="transmembrane region" description="Helical" evidence="8">
    <location>
        <begin position="111"/>
        <end position="131"/>
    </location>
</feature>
<feature type="transmembrane region" description="Helical" evidence="8">
    <location>
        <begin position="410"/>
        <end position="433"/>
    </location>
</feature>
<evidence type="ECO:0000256" key="3">
    <source>
        <dbReference type="PIRSR" id="PIRSR623088-1"/>
    </source>
</evidence>
<keyword evidence="2 6" id="KW-0378">Hydrolase</keyword>
<feature type="binding site" evidence="5">
    <location>
        <position position="1324"/>
    </location>
    <ligand>
        <name>Zn(2+)</name>
        <dbReference type="ChEBI" id="CHEBI:29105"/>
        <label>2</label>
    </ligand>
</feature>
<dbReference type="PRINTS" id="PR00387">
    <property type="entry name" value="PDIESTERASE1"/>
</dbReference>
<dbReference type="PROSITE" id="PS51845">
    <property type="entry name" value="PDEASE_I_2"/>
    <property type="match status" value="1"/>
</dbReference>
<feature type="region of interest" description="Disordered" evidence="7">
    <location>
        <begin position="320"/>
        <end position="350"/>
    </location>
</feature>
<dbReference type="InterPro" id="IPR032880">
    <property type="entry name" value="CSC1/OSCA1-like_N"/>
</dbReference>
<feature type="transmembrane region" description="Helical" evidence="8">
    <location>
        <begin position="453"/>
        <end position="482"/>
    </location>
</feature>
<dbReference type="GO" id="GO:0007165">
    <property type="term" value="P:signal transduction"/>
    <property type="evidence" value="ECO:0007669"/>
    <property type="project" value="InterPro"/>
</dbReference>
<sequence>MSSVDVEPSSNVTETVVVSCKALVVAESGKKNGKITILLLAAGLNFGTLLLTMILMWLISRSKRGHKVLVPKKDGRLGLPHEWIRDAFRIEVEDMDVIPIDGQMVIRLCQLGLKFAAFGTLVSCVLTPIYAKAGGGQSGILALTMSNLSTSDEQYVFAIVVAAAYFLVFFFIWLVRAEWRHFLKLRQDHFLRRAKGLEGLTSAQAQYSLLVQRLPRKYQDSKALEQLFSGLFPDRVHSAVSQRDTLLYYHLRALKKTSDNLMVCTCCQGCVHRQLERTVQFERRIARSYRETENALQGFALDGQVDEALSLVPLPFEKGSKGKAKKPDWRPSLRRSTNLTDEHQNAPTSTGFVTLNSLSDRVLAEQVTLFDHPELQNVEVEPAPEADAIIWENVQIPYDTVTRRMWLGRLLCGLGLLFWSPLITSIQVISSVQTLKMKLPEDWFTYMENHFQVGYSMLVGYLPVIALLVLLLILPCALEFISVVIEGRRSKIEVALSVSGRNFWFQFFSLWLTVFSSSLSSSVQEILEHPACIASILGSSIPQVSVYFTTFVIARIGISLPLLLLRMDAVMSLLFPQRSSDAAGGGSGSDTDEESAPASRSLAESSEAEDPEKDVAADTPVYCYFVSEVTNITIVFVLALMYCVVAPLMMPACLIYFGLAFVVYKWLFVHVYSKQFDLMGELWYSTFWGLIVGVAFGVISLAGLAAVYRGPRCPEFFALWTLAFIIAIFAINCENNFKRKSEVLSFQAAVHANASAEAQSMSFNRSCYVDPILQDLTAQELKEIDEHLEDSGSEGEPESPEATGACGFSAPREPSVDRSALLDDQGKSESGWPPLGRLLPLIILAMPGSWAIAVPMTSLKAHEPMGKVLSTAAVLPPAWTGQLLVRTATGAEFPEACKADFYAILAGIFQFALLAAVSAWRLPTAKFPLPLVLGAVQGLGHLVGVAMIPLIMEIHMHEIMVFESFVLPLVAFLLVGASAQLTWGVRFQLDETASTLAALRRLQQVNRKHRGQDSDNRKGPLVVNHYEETIHQVEAVMDALSKRPKLSKEVVGEFWEALHSIKGTLTSGKLFKTEVMEPLIPPSPGSCPVMVTLSDSSLREQLRQVRSMVDNEPVEHIKPRLSTQSDQSESLLPDELPGSVADTLKKQRSGASKPRSSRSGPGRSRSGPGHSRSARSSGSGAMRVDDQLSFLAQLHKGRFNECLEEDEMPEPMNKKETAFLQLGRWKFDSYAFDEQHGNALLHAGFTAGAEFLAEAEVANFQMVLRGFLQDVQRQYRDVPYHNYIHAVDVLSSTMYFMFEDRRVSRLPLSSIPRLAAFVAAVIHDVGHFGRSNRYHIASHDPVAILFNDQSPLENMHCTIGFSILQQPNAALFKRKSCISEDPDGCNECTGLPDADFALLRRIVVESVLSTDMSKHFETLARFKASINFCESADQSRSNEEAPIFAESSADRSARVVSIYLKAADIGHAGKPTDITKRMTIRIHMEFFAQGEEERQLGLPISPLCDRSEVNIPTSQVGFLRHLVIPLYQAVHFYITSDDLLSDCLNQLEANLSNWQSPTPCVTNQDVPQVISDDEGGHGAESCAVSSFGVGVFPQEQIVKLINGSNA</sequence>
<dbReference type="OrthoDB" id="419207at2759"/>
<comment type="cofactor">
    <cofactor evidence="6">
        <name>a divalent metal cation</name>
        <dbReference type="ChEBI" id="CHEBI:60240"/>
    </cofactor>
    <text evidence="6">Binds 2 divalent metal cations per subunit. Site 1 may preferentially bind zinc ions, while site 2 has a preference for magnesium and/or manganese ions.</text>
</comment>
<dbReference type="GO" id="GO:0046872">
    <property type="term" value="F:metal ion binding"/>
    <property type="evidence" value="ECO:0007669"/>
    <property type="project" value="UniProtKB-KW"/>
</dbReference>
<feature type="compositionally biased region" description="Low complexity" evidence="7">
    <location>
        <begin position="596"/>
        <end position="605"/>
    </location>
</feature>
<feature type="compositionally biased region" description="Polar residues" evidence="7">
    <location>
        <begin position="1121"/>
        <end position="1130"/>
    </location>
</feature>
<dbReference type="GO" id="GO:0004114">
    <property type="term" value="F:3',5'-cyclic-nucleotide phosphodiesterase activity"/>
    <property type="evidence" value="ECO:0007669"/>
    <property type="project" value="InterPro"/>
</dbReference>
<keyword evidence="1 5" id="KW-0479">Metal-binding</keyword>
<feature type="binding site" evidence="4">
    <location>
        <begin position="1281"/>
        <end position="1285"/>
    </location>
    <ligand>
        <name>AMP</name>
        <dbReference type="ChEBI" id="CHEBI:456215"/>
    </ligand>
</feature>
<dbReference type="InterPro" id="IPR023088">
    <property type="entry name" value="PDEase"/>
</dbReference>
<feature type="transmembrane region" description="Helical" evidence="8">
    <location>
        <begin position="544"/>
        <end position="565"/>
    </location>
</feature>
<dbReference type="InterPro" id="IPR003864">
    <property type="entry name" value="CSC1/OSCA1-like_7TM"/>
</dbReference>
<feature type="binding site" evidence="5">
    <location>
        <position position="1464"/>
    </location>
    <ligand>
        <name>Zn(2+)</name>
        <dbReference type="ChEBI" id="CHEBI:29105"/>
        <label>1</label>
    </ligand>
</feature>
<accession>A0A812IKZ6</accession>
<feature type="compositionally biased region" description="Polar residues" evidence="7">
    <location>
        <begin position="334"/>
        <end position="350"/>
    </location>
</feature>
<dbReference type="Gene3D" id="1.10.1300.10">
    <property type="entry name" value="3'5'-cyclic nucleotide phosphodiesterase, catalytic domain"/>
    <property type="match status" value="1"/>
</dbReference>
<keyword evidence="8" id="KW-1133">Transmembrane helix</keyword>
<reference evidence="10" key="1">
    <citation type="submission" date="2021-02" db="EMBL/GenBank/DDBJ databases">
        <authorList>
            <person name="Dougan E. K."/>
            <person name="Rhodes N."/>
            <person name="Thang M."/>
            <person name="Chan C."/>
        </authorList>
    </citation>
    <scope>NUCLEOTIDE SEQUENCE</scope>
</reference>
<dbReference type="PROSITE" id="PS00126">
    <property type="entry name" value="PDEASE_I_1"/>
    <property type="match status" value="1"/>
</dbReference>
<evidence type="ECO:0000256" key="5">
    <source>
        <dbReference type="PIRSR" id="PIRSR623088-3"/>
    </source>
</evidence>
<feature type="transmembrane region" description="Helical" evidence="8">
    <location>
        <begin position="648"/>
        <end position="667"/>
    </location>
</feature>
<feature type="binding site" evidence="5">
    <location>
        <position position="1324"/>
    </location>
    <ligand>
        <name>Zn(2+)</name>
        <dbReference type="ChEBI" id="CHEBI:29105"/>
        <label>1</label>
    </ligand>
</feature>
<proteinExistence type="inferred from homology"/>
<dbReference type="InterPro" id="IPR036971">
    <property type="entry name" value="PDEase_catalytic_dom_sf"/>
</dbReference>
<feature type="binding site" evidence="4">
    <location>
        <position position="1515"/>
    </location>
    <ligand>
        <name>AMP</name>
        <dbReference type="ChEBI" id="CHEBI:456215"/>
    </ligand>
</feature>
<comment type="caution">
    <text evidence="10">The sequence shown here is derived from an EMBL/GenBank/DDBJ whole genome shotgun (WGS) entry which is preliminary data.</text>
</comment>
<feature type="region of interest" description="Disordered" evidence="7">
    <location>
        <begin position="1107"/>
        <end position="1182"/>
    </location>
</feature>
<dbReference type="Proteomes" id="UP000604046">
    <property type="component" value="Unassembled WGS sequence"/>
</dbReference>
<keyword evidence="8" id="KW-0812">Transmembrane</keyword>
<evidence type="ECO:0000256" key="8">
    <source>
        <dbReference type="SAM" id="Phobius"/>
    </source>
</evidence>
<dbReference type="Pfam" id="PF02714">
    <property type="entry name" value="RSN1_7TM"/>
    <property type="match status" value="2"/>
</dbReference>
<dbReference type="Pfam" id="PF13967">
    <property type="entry name" value="RSN1_TM"/>
    <property type="match status" value="1"/>
</dbReference>
<evidence type="ECO:0000256" key="6">
    <source>
        <dbReference type="RuleBase" id="RU363067"/>
    </source>
</evidence>
<evidence type="ECO:0000256" key="7">
    <source>
        <dbReference type="SAM" id="MobiDB-lite"/>
    </source>
</evidence>
<evidence type="ECO:0000256" key="4">
    <source>
        <dbReference type="PIRSR" id="PIRSR623088-2"/>
    </source>
</evidence>
<feature type="region of interest" description="Disordered" evidence="7">
    <location>
        <begin position="787"/>
        <end position="815"/>
    </location>
</feature>
<feature type="active site" description="Proton donor" evidence="3">
    <location>
        <position position="1281"/>
    </location>
</feature>
<protein>
    <recommendedName>
        <fullName evidence="6">Phosphodiesterase</fullName>
        <ecNumber evidence="6">3.1.4.-</ecNumber>
    </recommendedName>
</protein>
<dbReference type="GO" id="GO:0016020">
    <property type="term" value="C:membrane"/>
    <property type="evidence" value="ECO:0007669"/>
    <property type="project" value="InterPro"/>
</dbReference>
<dbReference type="CDD" id="cd00077">
    <property type="entry name" value="HDc"/>
    <property type="match status" value="1"/>
</dbReference>
<feature type="binding site" evidence="5">
    <location>
        <position position="1285"/>
    </location>
    <ligand>
        <name>Zn(2+)</name>
        <dbReference type="ChEBI" id="CHEBI:29105"/>
        <label>1</label>
    </ligand>
</feature>
<evidence type="ECO:0000313" key="11">
    <source>
        <dbReference type="Proteomes" id="UP000604046"/>
    </source>
</evidence>
<organism evidence="10 11">
    <name type="scientific">Symbiodinium natans</name>
    <dbReference type="NCBI Taxonomy" id="878477"/>
    <lineage>
        <taxon>Eukaryota</taxon>
        <taxon>Sar</taxon>
        <taxon>Alveolata</taxon>
        <taxon>Dinophyceae</taxon>
        <taxon>Suessiales</taxon>
        <taxon>Symbiodiniaceae</taxon>
        <taxon>Symbiodinium</taxon>
    </lineage>
</organism>
<dbReference type="SUPFAM" id="SSF109604">
    <property type="entry name" value="HD-domain/PDEase-like"/>
    <property type="match status" value="1"/>
</dbReference>
<feature type="transmembrane region" description="Helical" evidence="8">
    <location>
        <begin position="155"/>
        <end position="175"/>
    </location>
</feature>
<keyword evidence="11" id="KW-1185">Reference proteome</keyword>
<gene>
    <name evidence="10" type="primary">pde-4</name>
    <name evidence="10" type="ORF">SNAT2548_LOCUS4385</name>
</gene>
<dbReference type="Pfam" id="PF00233">
    <property type="entry name" value="PDEase_I"/>
    <property type="match status" value="1"/>
</dbReference>
<feature type="transmembrane region" description="Helical" evidence="8">
    <location>
        <begin position="932"/>
        <end position="952"/>
    </location>
</feature>
<feature type="region of interest" description="Disordered" evidence="7">
    <location>
        <begin position="579"/>
        <end position="613"/>
    </location>
</feature>
<dbReference type="PANTHER" id="PTHR11347">
    <property type="entry name" value="CYCLIC NUCLEOTIDE PHOSPHODIESTERASE"/>
    <property type="match status" value="1"/>
</dbReference>
<feature type="domain" description="PDEase" evidence="9">
    <location>
        <begin position="1207"/>
        <end position="1561"/>
    </location>
</feature>
<dbReference type="EMBL" id="CAJNDS010000269">
    <property type="protein sequence ID" value="CAE7036136.1"/>
    <property type="molecule type" value="Genomic_DNA"/>
</dbReference>
<feature type="compositionally biased region" description="Low complexity" evidence="7">
    <location>
        <begin position="1149"/>
        <end position="1181"/>
    </location>
</feature>
<comment type="similarity">
    <text evidence="6">Belongs to the cyclic nucleotide phosphodiesterase family.</text>
</comment>
<evidence type="ECO:0000256" key="2">
    <source>
        <dbReference type="ARBA" id="ARBA00022801"/>
    </source>
</evidence>
<dbReference type="InterPro" id="IPR023174">
    <property type="entry name" value="PDEase_CS"/>
</dbReference>